<dbReference type="InterPro" id="IPR006204">
    <property type="entry name" value="GHMP_kinase_N_dom"/>
</dbReference>
<keyword evidence="1" id="KW-0067">ATP-binding</keyword>
<dbReference type="HOGENOM" id="CLU_081191_0_0_2"/>
<gene>
    <name evidence="3" type="ordered locus">Ferp_0142</name>
</gene>
<dbReference type="RefSeq" id="WP_012964677.1">
    <property type="nucleotide sequence ID" value="NC_013849.1"/>
</dbReference>
<dbReference type="PIRSF" id="PIRSF016896">
    <property type="entry name" value="GHMP_arc_MJ0969"/>
    <property type="match status" value="1"/>
</dbReference>
<dbReference type="eggNOG" id="arCOG04263">
    <property type="taxonomic scope" value="Archaea"/>
</dbReference>
<keyword evidence="1" id="KW-0808">Transferase</keyword>
<dbReference type="Proteomes" id="UP000002613">
    <property type="component" value="Chromosome"/>
</dbReference>
<protein>
    <recommendedName>
        <fullName evidence="1">Pantoate kinase</fullName>
        <shortName evidence="1">PoK</shortName>
        <ecNumber evidence="1">2.7.1.169</ecNumber>
    </recommendedName>
</protein>
<evidence type="ECO:0000256" key="1">
    <source>
        <dbReference type="HAMAP-Rule" id="MF_02223"/>
    </source>
</evidence>
<dbReference type="KEGG" id="fpl:Ferp_0142"/>
<dbReference type="PaxDb" id="589924-Ferp_0142"/>
<dbReference type="SUPFAM" id="SSF54211">
    <property type="entry name" value="Ribosomal protein S5 domain 2-like"/>
    <property type="match status" value="1"/>
</dbReference>
<dbReference type="PANTHER" id="PTHR42282">
    <property type="entry name" value="PANTOATE KINASE-RELATED"/>
    <property type="match status" value="1"/>
</dbReference>
<accession>D3S194</accession>
<comment type="catalytic activity">
    <reaction evidence="1">
        <text>(R)-pantoate + ATP = (R)-4-phosphopantoate + ADP + H(+)</text>
        <dbReference type="Rhea" id="RHEA:28246"/>
        <dbReference type="ChEBI" id="CHEBI:15378"/>
        <dbReference type="ChEBI" id="CHEBI:15980"/>
        <dbReference type="ChEBI" id="CHEBI:30616"/>
        <dbReference type="ChEBI" id="CHEBI:61294"/>
        <dbReference type="ChEBI" id="CHEBI:456216"/>
        <dbReference type="EC" id="2.7.1.169"/>
    </reaction>
</comment>
<keyword evidence="1" id="KW-0418">Kinase</keyword>
<dbReference type="GO" id="GO:0016301">
    <property type="term" value="F:kinase activity"/>
    <property type="evidence" value="ECO:0007669"/>
    <property type="project" value="UniProtKB-UniRule"/>
</dbReference>
<reference evidence="4" key="1">
    <citation type="submission" date="2010-02" db="EMBL/GenBank/DDBJ databases">
        <title>Complete sequence of Ferroglobus placidus DSM 10642.</title>
        <authorList>
            <consortium name="US DOE Joint Genome Institute"/>
            <person name="Lucas S."/>
            <person name="Copeland A."/>
            <person name="Lapidus A."/>
            <person name="Cheng J.-F."/>
            <person name="Bruce D."/>
            <person name="Goodwin L."/>
            <person name="Pitluck S."/>
            <person name="Saunders E."/>
            <person name="Brettin T."/>
            <person name="Detter J.C."/>
            <person name="Han C."/>
            <person name="Tapia R."/>
            <person name="Larimer F."/>
            <person name="Land M."/>
            <person name="Hauser L."/>
            <person name="Kyrpides N."/>
            <person name="Ivanova N."/>
            <person name="Holmes D."/>
            <person name="Lovley D."/>
            <person name="Kyrpides N."/>
            <person name="Anderson I.J."/>
            <person name="Woyke T."/>
        </authorList>
    </citation>
    <scope>NUCLEOTIDE SEQUENCE [LARGE SCALE GENOMIC DNA]</scope>
    <source>
        <strain evidence="4">DSM 10642 / AEDII12DO</strain>
    </source>
</reference>
<keyword evidence="1" id="KW-0547">Nucleotide-binding</keyword>
<evidence type="ECO:0000259" key="2">
    <source>
        <dbReference type="Pfam" id="PF00288"/>
    </source>
</evidence>
<comment type="function">
    <text evidence="1">Phosphorylates (R)-pantoate to form (R)-4-phosphopantoate in the CoA biosynthesis pathway.</text>
</comment>
<reference evidence="3 4" key="2">
    <citation type="journal article" date="2011" name="Stand. Genomic Sci.">
        <title>Complete genome sequence of Ferroglobus placidus AEDII12DO.</title>
        <authorList>
            <person name="Anderson I."/>
            <person name="Risso C."/>
            <person name="Holmes D."/>
            <person name="Lucas S."/>
            <person name="Copeland A."/>
            <person name="Lapidus A."/>
            <person name="Cheng J.F."/>
            <person name="Bruce D."/>
            <person name="Goodwin L."/>
            <person name="Pitluck S."/>
            <person name="Saunders E."/>
            <person name="Brettin T."/>
            <person name="Detter J.C."/>
            <person name="Han C."/>
            <person name="Tapia R."/>
            <person name="Larimer F."/>
            <person name="Land M."/>
            <person name="Hauser L."/>
            <person name="Woyke T."/>
            <person name="Lovley D."/>
            <person name="Kyrpides N."/>
            <person name="Ivanova N."/>
        </authorList>
    </citation>
    <scope>NUCLEOTIDE SEQUENCE [LARGE SCALE GENOMIC DNA]</scope>
    <source>
        <strain evidence="4">DSM 10642 / AEDII12DO</strain>
    </source>
</reference>
<dbReference type="InterPro" id="IPR020568">
    <property type="entry name" value="Ribosomal_Su5_D2-typ_SF"/>
</dbReference>
<comment type="pathway">
    <text evidence="1">Cofactor biosynthesis; coenzyme A biosynthesis.</text>
</comment>
<organism evidence="3 4">
    <name type="scientific">Ferroglobus placidus (strain DSM 10642 / AEDII12DO)</name>
    <dbReference type="NCBI Taxonomy" id="589924"/>
    <lineage>
        <taxon>Archaea</taxon>
        <taxon>Methanobacteriati</taxon>
        <taxon>Methanobacteriota</taxon>
        <taxon>Archaeoglobi</taxon>
        <taxon>Archaeoglobales</taxon>
        <taxon>Archaeoglobaceae</taxon>
        <taxon>Ferroglobus</taxon>
    </lineage>
</organism>
<evidence type="ECO:0000313" key="3">
    <source>
        <dbReference type="EMBL" id="ADC64330.1"/>
    </source>
</evidence>
<proteinExistence type="inferred from homology"/>
<dbReference type="EMBL" id="CP001899">
    <property type="protein sequence ID" value="ADC64330.1"/>
    <property type="molecule type" value="Genomic_DNA"/>
</dbReference>
<dbReference type="GO" id="GO:0005524">
    <property type="term" value="F:ATP binding"/>
    <property type="evidence" value="ECO:0007669"/>
    <property type="project" value="UniProtKB-KW"/>
</dbReference>
<dbReference type="PANTHER" id="PTHR42282:SF1">
    <property type="entry name" value="PANTOATE KINASE"/>
    <property type="match status" value="1"/>
</dbReference>
<dbReference type="HAMAP" id="MF_02223">
    <property type="entry name" value="Pantoate_kinase"/>
    <property type="match status" value="1"/>
</dbReference>
<dbReference type="GO" id="GO:0015937">
    <property type="term" value="P:coenzyme A biosynthetic process"/>
    <property type="evidence" value="ECO:0007669"/>
    <property type="project" value="UniProtKB-UniRule"/>
</dbReference>
<dbReference type="OrthoDB" id="85822at2157"/>
<sequence length="265" mass="28401">MIFAPSSITAFFSPRIHSEPKKAGSIGVGITLNEGVVARESKEEGVYLNGSKIEFPTVEYVLRKLGLKGVNLETKLPLSCGFGLSGASALATAFLSKEADYFFLCDLAHEAEVIHKTGLGDVVTQTHGGVVARISEGAPSIAKVKKFFFNATIDVIVLGKINTAEFLSSYNLKEISRIGEECLKEFLKKPSLENLFELSKKFAIETGLGEEVKDVIEAVEAAGGKASMAMLGKTVFALNGREAFGDFSGLTFSARIRNCGVDANF</sequence>
<feature type="domain" description="GHMP kinase N-terminal" evidence="2">
    <location>
        <begin position="57"/>
        <end position="129"/>
    </location>
</feature>
<dbReference type="STRING" id="589924.Ferp_0142"/>
<keyword evidence="1" id="KW-0173">Coenzyme A biosynthesis</keyword>
<dbReference type="AlphaFoldDB" id="D3S194"/>
<dbReference type="Pfam" id="PF00288">
    <property type="entry name" value="GHMP_kinases_N"/>
    <property type="match status" value="1"/>
</dbReference>
<keyword evidence="4" id="KW-1185">Reference proteome</keyword>
<dbReference type="UniPathway" id="UPA00241"/>
<dbReference type="EC" id="2.7.1.169" evidence="1"/>
<dbReference type="GeneID" id="8777634"/>
<dbReference type="InterPro" id="IPR012043">
    <property type="entry name" value="PoK"/>
</dbReference>
<evidence type="ECO:0000313" key="4">
    <source>
        <dbReference type="Proteomes" id="UP000002613"/>
    </source>
</evidence>
<comment type="similarity">
    <text evidence="1">Belongs to the GHMP kinase family. PoK subfamily.</text>
</comment>
<name>D3S194_FERPA</name>